<organism evidence="1 2">
    <name type="scientific">Bifidobacterium stellenboschense</name>
    <dbReference type="NCBI Taxonomy" id="762211"/>
    <lineage>
        <taxon>Bacteria</taxon>
        <taxon>Bacillati</taxon>
        <taxon>Actinomycetota</taxon>
        <taxon>Actinomycetes</taxon>
        <taxon>Bifidobacteriales</taxon>
        <taxon>Bifidobacteriaceae</taxon>
        <taxon>Bifidobacterium</taxon>
    </lineage>
</organism>
<dbReference type="Proteomes" id="UP000029004">
    <property type="component" value="Unassembled WGS sequence"/>
</dbReference>
<keyword evidence="2" id="KW-1185">Reference proteome</keyword>
<dbReference type="EMBL" id="JGZP01000012">
    <property type="protein sequence ID" value="KFI97520.1"/>
    <property type="molecule type" value="Genomic_DNA"/>
</dbReference>
<dbReference type="AlphaFoldDB" id="A0A087DPS0"/>
<proteinExistence type="predicted"/>
<sequence>MRTIIDTEMNVKAVSMLTRFFAACRGWVAERLAAPYEDDWLSIWYPKNVAQMA</sequence>
<gene>
    <name evidence="1" type="ORF">BSTEL_0241</name>
</gene>
<reference evidence="1 2" key="1">
    <citation type="submission" date="2014-03" db="EMBL/GenBank/DDBJ databases">
        <title>Genomics of Bifidobacteria.</title>
        <authorList>
            <person name="Ventura M."/>
            <person name="Milani C."/>
            <person name="Lugli G.A."/>
        </authorList>
    </citation>
    <scope>NUCLEOTIDE SEQUENCE [LARGE SCALE GENOMIC DNA]</scope>
    <source>
        <strain evidence="1 2">DSM 23968</strain>
    </source>
</reference>
<evidence type="ECO:0000313" key="2">
    <source>
        <dbReference type="Proteomes" id="UP000029004"/>
    </source>
</evidence>
<dbReference type="STRING" id="762211.BSTEL_0241"/>
<accession>A0A087DPS0</accession>
<name>A0A087DPS0_9BIFI</name>
<comment type="caution">
    <text evidence="1">The sequence shown here is derived from an EMBL/GenBank/DDBJ whole genome shotgun (WGS) entry which is preliminary data.</text>
</comment>
<dbReference type="RefSeq" id="WP_156963188.1">
    <property type="nucleotide sequence ID" value="NZ_JGZP01000012.1"/>
</dbReference>
<protein>
    <submittedName>
        <fullName evidence="1">Uncharacterized protein</fullName>
    </submittedName>
</protein>
<dbReference type="OrthoDB" id="3237866at2"/>
<evidence type="ECO:0000313" key="1">
    <source>
        <dbReference type="EMBL" id="KFI97520.1"/>
    </source>
</evidence>